<accession>A0A0B0NUF2</accession>
<name>A0A0B0NUF2_GOSAR</name>
<reference evidence="2" key="1">
    <citation type="submission" date="2014-09" db="EMBL/GenBank/DDBJ databases">
        <authorList>
            <person name="Mudge J."/>
            <person name="Ramaraj T."/>
            <person name="Lindquist I.E."/>
            <person name="Bharti A.K."/>
            <person name="Sundararajan A."/>
            <person name="Cameron C.T."/>
            <person name="Woodward J.E."/>
            <person name="May G.D."/>
            <person name="Brubaker C."/>
            <person name="Broadhvest J."/>
            <person name="Wilkins T.A."/>
        </authorList>
    </citation>
    <scope>NUCLEOTIDE SEQUENCE</scope>
    <source>
        <strain evidence="2">cv. AKA8401</strain>
    </source>
</reference>
<organism evidence="1 2">
    <name type="scientific">Gossypium arboreum</name>
    <name type="common">Tree cotton</name>
    <name type="synonym">Gossypium nanking</name>
    <dbReference type="NCBI Taxonomy" id="29729"/>
    <lineage>
        <taxon>Eukaryota</taxon>
        <taxon>Viridiplantae</taxon>
        <taxon>Streptophyta</taxon>
        <taxon>Embryophyta</taxon>
        <taxon>Tracheophyta</taxon>
        <taxon>Spermatophyta</taxon>
        <taxon>Magnoliopsida</taxon>
        <taxon>eudicotyledons</taxon>
        <taxon>Gunneridae</taxon>
        <taxon>Pentapetalae</taxon>
        <taxon>rosids</taxon>
        <taxon>malvids</taxon>
        <taxon>Malvales</taxon>
        <taxon>Malvaceae</taxon>
        <taxon>Malvoideae</taxon>
        <taxon>Gossypium</taxon>
    </lineage>
</organism>
<evidence type="ECO:0000313" key="1">
    <source>
        <dbReference type="EMBL" id="KHG18148.1"/>
    </source>
</evidence>
<evidence type="ECO:0000313" key="2">
    <source>
        <dbReference type="Proteomes" id="UP000032142"/>
    </source>
</evidence>
<dbReference type="Proteomes" id="UP000032142">
    <property type="component" value="Unassembled WGS sequence"/>
</dbReference>
<proteinExistence type="predicted"/>
<keyword evidence="2" id="KW-1185">Reference proteome</keyword>
<gene>
    <name evidence="1" type="ORF">F383_21722</name>
</gene>
<protein>
    <submittedName>
        <fullName evidence="1">Uncharacterized protein</fullName>
    </submittedName>
</protein>
<sequence length="10" mass="1241">MSHWLNQIVN</sequence>
<dbReference type="EMBL" id="KN409950">
    <property type="protein sequence ID" value="KHG18148.1"/>
    <property type="molecule type" value="Genomic_DNA"/>
</dbReference>